<dbReference type="PANTHER" id="PTHR43236:SF1">
    <property type="entry name" value="BLL7220 PROTEIN"/>
    <property type="match status" value="1"/>
</dbReference>
<dbReference type="InterPro" id="IPR052345">
    <property type="entry name" value="Rad_response_metalloprotease"/>
</dbReference>
<dbReference type="InterPro" id="IPR010359">
    <property type="entry name" value="IrrE_HExxH"/>
</dbReference>
<accession>A0A1H8ULG0</accession>
<gene>
    <name evidence="2" type="ORF">SAMN04490178_10931</name>
</gene>
<protein>
    <recommendedName>
        <fullName evidence="1">IrrE N-terminal-like domain-containing protein</fullName>
    </recommendedName>
</protein>
<dbReference type="AlphaFoldDB" id="A0A1H8ULG0"/>
<dbReference type="OrthoDB" id="9816277at2"/>
<feature type="domain" description="IrrE N-terminal-like" evidence="1">
    <location>
        <begin position="24"/>
        <end position="130"/>
    </location>
</feature>
<dbReference type="EMBL" id="FODY01000009">
    <property type="protein sequence ID" value="SEP04049.1"/>
    <property type="molecule type" value="Genomic_DNA"/>
</dbReference>
<organism evidence="2 3">
    <name type="scientific">Propionispora vibrioides</name>
    <dbReference type="NCBI Taxonomy" id="112903"/>
    <lineage>
        <taxon>Bacteria</taxon>
        <taxon>Bacillati</taxon>
        <taxon>Bacillota</taxon>
        <taxon>Negativicutes</taxon>
        <taxon>Selenomonadales</taxon>
        <taxon>Sporomusaceae</taxon>
        <taxon>Propionispora</taxon>
    </lineage>
</organism>
<name>A0A1H8ULG0_9FIRM</name>
<dbReference type="RefSeq" id="WP_091746098.1">
    <property type="nucleotide sequence ID" value="NZ_FODY01000009.1"/>
</dbReference>
<keyword evidence="3" id="KW-1185">Reference proteome</keyword>
<dbReference type="Pfam" id="PF06114">
    <property type="entry name" value="Peptidase_M78"/>
    <property type="match status" value="1"/>
</dbReference>
<dbReference type="Proteomes" id="UP000198847">
    <property type="component" value="Unassembled WGS sequence"/>
</dbReference>
<reference evidence="2 3" key="1">
    <citation type="submission" date="2016-10" db="EMBL/GenBank/DDBJ databases">
        <authorList>
            <person name="de Groot N.N."/>
        </authorList>
    </citation>
    <scope>NUCLEOTIDE SEQUENCE [LARGE SCALE GENOMIC DNA]</scope>
    <source>
        <strain evidence="2 3">DSM 13305</strain>
    </source>
</reference>
<dbReference type="STRING" id="112903.SAMN04490178_10931"/>
<dbReference type="PANTHER" id="PTHR43236">
    <property type="entry name" value="ANTITOXIN HIGA1"/>
    <property type="match status" value="1"/>
</dbReference>
<proteinExistence type="predicted"/>
<evidence type="ECO:0000313" key="3">
    <source>
        <dbReference type="Proteomes" id="UP000198847"/>
    </source>
</evidence>
<evidence type="ECO:0000259" key="1">
    <source>
        <dbReference type="Pfam" id="PF06114"/>
    </source>
</evidence>
<evidence type="ECO:0000313" key="2">
    <source>
        <dbReference type="EMBL" id="SEP04049.1"/>
    </source>
</evidence>
<dbReference type="Gene3D" id="1.10.10.2910">
    <property type="match status" value="1"/>
</dbReference>
<sequence length="139" mass="16190">MIKDTVEKLINKYKTNSPFILAHKLKVNIIYENLGETMGYFTNDYRIKFIHINNTLSEDECRFTCAHELGHAILHPNVNTPFLKRYTLYSIDRIERQANAFAVELLMPDKLLHEHPECSFYDIAGRVGIPPKLVVLKKQ</sequence>